<dbReference type="InterPro" id="IPR005471">
    <property type="entry name" value="Tscrpt_reg_IclR_N"/>
</dbReference>
<dbReference type="GO" id="GO:0003700">
    <property type="term" value="F:DNA-binding transcription factor activity"/>
    <property type="evidence" value="ECO:0007669"/>
    <property type="project" value="TreeGrafter"/>
</dbReference>
<proteinExistence type="predicted"/>
<evidence type="ECO:0000256" key="3">
    <source>
        <dbReference type="ARBA" id="ARBA00023163"/>
    </source>
</evidence>
<dbReference type="GO" id="GO:0003677">
    <property type="term" value="F:DNA binding"/>
    <property type="evidence" value="ECO:0007669"/>
    <property type="project" value="UniProtKB-KW"/>
</dbReference>
<protein>
    <submittedName>
        <fullName evidence="6">IclR family transcriptional regulator</fullName>
    </submittedName>
</protein>
<dbReference type="EMBL" id="JABMKT010000021">
    <property type="protein sequence ID" value="NYV28089.1"/>
    <property type="molecule type" value="Genomic_DNA"/>
</dbReference>
<keyword evidence="3" id="KW-0804">Transcription</keyword>
<dbReference type="Proteomes" id="UP000526184">
    <property type="component" value="Unassembled WGS sequence"/>
</dbReference>
<comment type="caution">
    <text evidence="6">The sequence shown here is derived from an EMBL/GenBank/DDBJ whole genome shotgun (WGS) entry which is preliminary data.</text>
</comment>
<accession>A0A7Z0PF28</accession>
<keyword evidence="2" id="KW-0238">DNA-binding</keyword>
<organism evidence="6 7">
    <name type="scientific">Streptobacillus felis</name>
    <dbReference type="NCBI Taxonomy" id="1384509"/>
    <lineage>
        <taxon>Bacteria</taxon>
        <taxon>Fusobacteriati</taxon>
        <taxon>Fusobacteriota</taxon>
        <taxon>Fusobacteriia</taxon>
        <taxon>Fusobacteriales</taxon>
        <taxon>Leptotrichiaceae</taxon>
        <taxon>Streptobacillus</taxon>
    </lineage>
</organism>
<keyword evidence="7" id="KW-1185">Reference proteome</keyword>
<dbReference type="PROSITE" id="PS51078">
    <property type="entry name" value="ICLR_ED"/>
    <property type="match status" value="1"/>
</dbReference>
<evidence type="ECO:0000256" key="1">
    <source>
        <dbReference type="ARBA" id="ARBA00023015"/>
    </source>
</evidence>
<dbReference type="GO" id="GO:0045892">
    <property type="term" value="P:negative regulation of DNA-templated transcription"/>
    <property type="evidence" value="ECO:0007669"/>
    <property type="project" value="TreeGrafter"/>
</dbReference>
<feature type="domain" description="IclR-ED" evidence="5">
    <location>
        <begin position="64"/>
        <end position="248"/>
    </location>
</feature>
<evidence type="ECO:0000259" key="5">
    <source>
        <dbReference type="PROSITE" id="PS51078"/>
    </source>
</evidence>
<dbReference type="Pfam" id="PF01614">
    <property type="entry name" value="IclR_C"/>
    <property type="match status" value="1"/>
</dbReference>
<name>A0A7Z0PF28_9FUSO</name>
<dbReference type="InterPro" id="IPR029016">
    <property type="entry name" value="GAF-like_dom_sf"/>
</dbReference>
<keyword evidence="1" id="KW-0805">Transcription regulation</keyword>
<dbReference type="Gene3D" id="1.10.10.10">
    <property type="entry name" value="Winged helix-like DNA-binding domain superfamily/Winged helix DNA-binding domain"/>
    <property type="match status" value="1"/>
</dbReference>
<dbReference type="InterPro" id="IPR050707">
    <property type="entry name" value="HTH_MetabolicPath_Reg"/>
</dbReference>
<feature type="domain" description="HTH iclR-type" evidence="4">
    <location>
        <begin position="3"/>
        <end position="63"/>
    </location>
</feature>
<gene>
    <name evidence="6" type="ORF">HP397_04580</name>
</gene>
<dbReference type="PANTHER" id="PTHR30136">
    <property type="entry name" value="HELIX-TURN-HELIX TRANSCRIPTIONAL REGULATOR, ICLR FAMILY"/>
    <property type="match status" value="1"/>
</dbReference>
<evidence type="ECO:0000259" key="4">
    <source>
        <dbReference type="PROSITE" id="PS51077"/>
    </source>
</evidence>
<dbReference type="PROSITE" id="PS51077">
    <property type="entry name" value="HTH_ICLR"/>
    <property type="match status" value="1"/>
</dbReference>
<evidence type="ECO:0000313" key="7">
    <source>
        <dbReference type="Proteomes" id="UP000526184"/>
    </source>
</evidence>
<reference evidence="6 7" key="1">
    <citation type="submission" date="2020-05" db="EMBL/GenBank/DDBJ databases">
        <title>Streptobacillus felis strain LHL191014123.</title>
        <authorList>
            <person name="Fawzy A."/>
            <person name="Rau J."/>
            <person name="Risse K."/>
            <person name="Schauerte N."/>
            <person name="Geiger C."/>
            <person name="Blom J."/>
            <person name="Imirzalioglu C."/>
            <person name="Falgenhauer J."/>
            <person name="Bach A."/>
            <person name="Herden C."/>
            <person name="Eisenberg T."/>
        </authorList>
    </citation>
    <scope>NUCLEOTIDE SEQUENCE [LARGE SCALE GENOMIC DNA]</scope>
    <source>
        <strain evidence="6 7">LHL191014123</strain>
    </source>
</reference>
<dbReference type="PANTHER" id="PTHR30136:SF24">
    <property type="entry name" value="HTH-TYPE TRANSCRIPTIONAL REPRESSOR ALLR"/>
    <property type="match status" value="1"/>
</dbReference>
<dbReference type="InterPro" id="IPR036388">
    <property type="entry name" value="WH-like_DNA-bd_sf"/>
</dbReference>
<dbReference type="Pfam" id="PF09339">
    <property type="entry name" value="HTH_IclR"/>
    <property type="match status" value="1"/>
</dbReference>
<dbReference type="SMART" id="SM00346">
    <property type="entry name" value="HTH_ICLR"/>
    <property type="match status" value="1"/>
</dbReference>
<evidence type="ECO:0000256" key="2">
    <source>
        <dbReference type="ARBA" id="ARBA00023125"/>
    </source>
</evidence>
<dbReference type="InterPro" id="IPR036390">
    <property type="entry name" value="WH_DNA-bd_sf"/>
</dbReference>
<dbReference type="AlphaFoldDB" id="A0A7Z0PF28"/>
<dbReference type="Gene3D" id="3.30.450.40">
    <property type="match status" value="1"/>
</dbReference>
<evidence type="ECO:0000313" key="6">
    <source>
        <dbReference type="EMBL" id="NYV28089.1"/>
    </source>
</evidence>
<dbReference type="InterPro" id="IPR014757">
    <property type="entry name" value="Tscrpt_reg_IclR_C"/>
</dbReference>
<dbReference type="SUPFAM" id="SSF55781">
    <property type="entry name" value="GAF domain-like"/>
    <property type="match status" value="1"/>
</dbReference>
<dbReference type="RefSeq" id="WP_180136179.1">
    <property type="nucleotide sequence ID" value="NZ_CBCRWS010000046.1"/>
</dbReference>
<sequence length="251" mass="28588">MSVQSIDRAMNLLEILSQGTNISLSELCKKSKLNKTTTFRILHSLKENGYVKQNKKGQYSLTYKMFRVGNRVVQNIDFAQPAKSYITKLAVETNQTIHLVIRDGSQILYIDKFSPENTSNNMEWSKIGRRAPMHCTSAGKAILAYCSEEDIKNIWNQTDIIKYTARTIVNLETLMDNLKLAKKNGYAVEYEEYELGLYCIGCPIFNSKSEVCGSISISIPLSEKENSKSFFVEKIKECSKKISKKLGYEEK</sequence>
<dbReference type="SUPFAM" id="SSF46785">
    <property type="entry name" value="Winged helix' DNA-binding domain"/>
    <property type="match status" value="1"/>
</dbReference>